<dbReference type="InterPro" id="IPR002355">
    <property type="entry name" value="Cu_oxidase_Cu_BS"/>
</dbReference>
<evidence type="ECO:0000259" key="6">
    <source>
        <dbReference type="Pfam" id="PF07732"/>
    </source>
</evidence>
<dbReference type="InterPro" id="IPR008972">
    <property type="entry name" value="Cupredoxin"/>
</dbReference>
<keyword evidence="3" id="KW-0560">Oxidoreductase</keyword>
<proteinExistence type="inferred from homology"/>
<feature type="domain" description="Plastocyanin-like" evidence="4">
    <location>
        <begin position="65"/>
        <end position="177"/>
    </location>
</feature>
<dbReference type="AlphaFoldDB" id="A0A814VDC2"/>
<dbReference type="InterPro" id="IPR011706">
    <property type="entry name" value="Cu-oxidase_C"/>
</dbReference>
<comment type="caution">
    <text evidence="7">The sequence shown here is derived from an EMBL/GenBank/DDBJ whole genome shotgun (WGS) entry which is preliminary data.</text>
</comment>
<dbReference type="GO" id="GO:0005507">
    <property type="term" value="F:copper ion binding"/>
    <property type="evidence" value="ECO:0007669"/>
    <property type="project" value="InterPro"/>
</dbReference>
<dbReference type="PANTHER" id="PTHR11709">
    <property type="entry name" value="MULTI-COPPER OXIDASE"/>
    <property type="match status" value="1"/>
</dbReference>
<dbReference type="PANTHER" id="PTHR11709:SF511">
    <property type="entry name" value="LACCASE"/>
    <property type="match status" value="1"/>
</dbReference>
<evidence type="ECO:0000313" key="7">
    <source>
        <dbReference type="EMBL" id="CAF1185423.1"/>
    </source>
</evidence>
<dbReference type="PROSITE" id="PS00080">
    <property type="entry name" value="MULTICOPPER_OXIDASE2"/>
    <property type="match status" value="1"/>
</dbReference>
<evidence type="ECO:0000256" key="3">
    <source>
        <dbReference type="ARBA" id="ARBA00023002"/>
    </source>
</evidence>
<keyword evidence="2" id="KW-0479">Metal-binding</keyword>
<dbReference type="Pfam" id="PF07731">
    <property type="entry name" value="Cu-oxidase_2"/>
    <property type="match status" value="1"/>
</dbReference>
<dbReference type="PROSITE" id="PS00079">
    <property type="entry name" value="MULTICOPPER_OXIDASE1"/>
    <property type="match status" value="1"/>
</dbReference>
<sequence>MDGAVGATQCPIPSSGEMTYKFRAQPAGTAWYHGHYLDQYTDGLIGPLVIRRQVEPNQEQYDTERILMVSDWYNDVARTKLLSWFLSAKNTEGIEPIPDAIIVNGKFSQSLFVQTFGATRIRFRIINAAAFSMYTVSIDGLPLHIIELDQTPLVPYTVFSFSINVAQRVSFYVNLKEFDQTHVPSDVSSTKSIYIRFKANSEMYPVDIDSYIAPYTTPCLPYPIFFNSLYLAILSLDSSNSMPTYPVNQVTTGSSNLGSEDSEDVNILRARPFYQANNKVPDATHYLKLVITFHQDSLNITRGYINNVTYGAAANNPSHKPGNPKCITSDKVPLLYQMATTPNGLGIPSPIMTSDSRLPVIQSDGCGHYLVPYQAVVDIRLQNTDEGEHPFHLHGHHFWIISTSDNPQAEQLYRGAYIKRDVVSVPGSGWVKIRFLANNPGAWLFHCHIEWHMDAGLLLAFLVGPNELVAQGYTIVANQKRFCQ</sequence>
<dbReference type="InterPro" id="IPR033138">
    <property type="entry name" value="Cu_oxidase_CS"/>
</dbReference>
<dbReference type="InterPro" id="IPR011707">
    <property type="entry name" value="Cu-oxidase-like_N"/>
</dbReference>
<organism evidence="7 8">
    <name type="scientific">Rotaria sordida</name>
    <dbReference type="NCBI Taxonomy" id="392033"/>
    <lineage>
        <taxon>Eukaryota</taxon>
        <taxon>Metazoa</taxon>
        <taxon>Spiralia</taxon>
        <taxon>Gnathifera</taxon>
        <taxon>Rotifera</taxon>
        <taxon>Eurotatoria</taxon>
        <taxon>Bdelloidea</taxon>
        <taxon>Philodinida</taxon>
        <taxon>Philodinidae</taxon>
        <taxon>Rotaria</taxon>
    </lineage>
</organism>
<evidence type="ECO:0000256" key="1">
    <source>
        <dbReference type="ARBA" id="ARBA00010609"/>
    </source>
</evidence>
<dbReference type="GO" id="GO:0016491">
    <property type="term" value="F:oxidoreductase activity"/>
    <property type="evidence" value="ECO:0007669"/>
    <property type="project" value="UniProtKB-KW"/>
</dbReference>
<dbReference type="SUPFAM" id="SSF49503">
    <property type="entry name" value="Cupredoxins"/>
    <property type="match status" value="3"/>
</dbReference>
<dbReference type="EMBL" id="CAJNOT010001342">
    <property type="protein sequence ID" value="CAF1185423.1"/>
    <property type="molecule type" value="Genomic_DNA"/>
</dbReference>
<feature type="domain" description="Plastocyanin-like" evidence="5">
    <location>
        <begin position="369"/>
        <end position="466"/>
    </location>
</feature>
<dbReference type="Pfam" id="PF07732">
    <property type="entry name" value="Cu-oxidase_3"/>
    <property type="match status" value="1"/>
</dbReference>
<dbReference type="Proteomes" id="UP000663864">
    <property type="component" value="Unassembled WGS sequence"/>
</dbReference>
<evidence type="ECO:0000259" key="4">
    <source>
        <dbReference type="Pfam" id="PF00394"/>
    </source>
</evidence>
<accession>A0A814VDC2</accession>
<protein>
    <recommendedName>
        <fullName evidence="9">Laccase</fullName>
    </recommendedName>
</protein>
<dbReference type="InterPro" id="IPR001117">
    <property type="entry name" value="Cu-oxidase_2nd"/>
</dbReference>
<evidence type="ECO:0008006" key="9">
    <source>
        <dbReference type="Google" id="ProtNLM"/>
    </source>
</evidence>
<reference evidence="7" key="1">
    <citation type="submission" date="2021-02" db="EMBL/GenBank/DDBJ databases">
        <authorList>
            <person name="Nowell W R."/>
        </authorList>
    </citation>
    <scope>NUCLEOTIDE SEQUENCE</scope>
</reference>
<comment type="similarity">
    <text evidence="1">Belongs to the multicopper oxidase family.</text>
</comment>
<evidence type="ECO:0000256" key="2">
    <source>
        <dbReference type="ARBA" id="ARBA00022723"/>
    </source>
</evidence>
<feature type="domain" description="Plastocyanin-like" evidence="6">
    <location>
        <begin position="1"/>
        <end position="53"/>
    </location>
</feature>
<evidence type="ECO:0000313" key="8">
    <source>
        <dbReference type="Proteomes" id="UP000663864"/>
    </source>
</evidence>
<dbReference type="Pfam" id="PF00394">
    <property type="entry name" value="Cu-oxidase"/>
    <property type="match status" value="1"/>
</dbReference>
<dbReference type="Gene3D" id="2.60.40.420">
    <property type="entry name" value="Cupredoxins - blue copper proteins"/>
    <property type="match status" value="3"/>
</dbReference>
<evidence type="ECO:0000259" key="5">
    <source>
        <dbReference type="Pfam" id="PF07731"/>
    </source>
</evidence>
<name>A0A814VDC2_9BILA</name>
<gene>
    <name evidence="7" type="ORF">ZHD862_LOCUS21996</name>
</gene>
<dbReference type="InterPro" id="IPR045087">
    <property type="entry name" value="Cu-oxidase_fam"/>
</dbReference>